<evidence type="ECO:0000313" key="4">
    <source>
        <dbReference type="Proteomes" id="UP001611075"/>
    </source>
</evidence>
<accession>A0ABW7SN86</accession>
<keyword evidence="4" id="KW-1185">Reference proteome</keyword>
<reference evidence="3 4" key="1">
    <citation type="submission" date="2024-10" db="EMBL/GenBank/DDBJ databases">
        <title>The Natural Products Discovery Center: Release of the First 8490 Sequenced Strains for Exploring Actinobacteria Biosynthetic Diversity.</title>
        <authorList>
            <person name="Kalkreuter E."/>
            <person name="Kautsar S.A."/>
            <person name="Yang D."/>
            <person name="Bader C.D."/>
            <person name="Teijaro C.N."/>
            <person name="Fluegel L."/>
            <person name="Davis C.M."/>
            <person name="Simpson J.R."/>
            <person name="Lauterbach L."/>
            <person name="Steele A.D."/>
            <person name="Gui C."/>
            <person name="Meng S."/>
            <person name="Li G."/>
            <person name="Viehrig K."/>
            <person name="Ye F."/>
            <person name="Su P."/>
            <person name="Kiefer A.F."/>
            <person name="Nichols A."/>
            <person name="Cepeda A.J."/>
            <person name="Yan W."/>
            <person name="Fan B."/>
            <person name="Jiang Y."/>
            <person name="Adhikari A."/>
            <person name="Zheng C.-J."/>
            <person name="Schuster L."/>
            <person name="Cowan T.M."/>
            <person name="Smanski M.J."/>
            <person name="Chevrette M.G."/>
            <person name="De Carvalho L.P.S."/>
            <person name="Shen B."/>
        </authorList>
    </citation>
    <scope>NUCLEOTIDE SEQUENCE [LARGE SCALE GENOMIC DNA]</scope>
    <source>
        <strain evidence="3 4">NPDC021253</strain>
    </source>
</reference>
<feature type="domain" description="Squalene cyclase C-terminal" evidence="2">
    <location>
        <begin position="387"/>
        <end position="495"/>
    </location>
</feature>
<feature type="region of interest" description="Disordered" evidence="1">
    <location>
        <begin position="1"/>
        <end position="41"/>
    </location>
</feature>
<name>A0ABW7SN86_9ACTN</name>
<dbReference type="InterPro" id="IPR008930">
    <property type="entry name" value="Terpenoid_cyclase/PrenylTrfase"/>
</dbReference>
<dbReference type="EMBL" id="JBIRPU010000015">
    <property type="protein sequence ID" value="MFI0795141.1"/>
    <property type="molecule type" value="Genomic_DNA"/>
</dbReference>
<comment type="caution">
    <text evidence="3">The sequence shown here is derived from an EMBL/GenBank/DDBJ whole genome shotgun (WGS) entry which is preliminary data.</text>
</comment>
<dbReference type="PANTHER" id="PTHR31739:SF25">
    <property type="entry name" value="(E,E)-GERANYLLINALOOL SYNTHASE"/>
    <property type="match status" value="1"/>
</dbReference>
<dbReference type="InterPro" id="IPR050148">
    <property type="entry name" value="Terpene_synthase-like"/>
</dbReference>
<evidence type="ECO:0000256" key="1">
    <source>
        <dbReference type="SAM" id="MobiDB-lite"/>
    </source>
</evidence>
<dbReference type="RefSeq" id="WP_396682086.1">
    <property type="nucleotide sequence ID" value="NZ_JBIRPU010000015.1"/>
</dbReference>
<dbReference type="Gene3D" id="1.50.10.160">
    <property type="match status" value="1"/>
</dbReference>
<dbReference type="Proteomes" id="UP001611075">
    <property type="component" value="Unassembled WGS sequence"/>
</dbReference>
<dbReference type="PANTHER" id="PTHR31739">
    <property type="entry name" value="ENT-COPALYL DIPHOSPHATE SYNTHASE, CHLOROPLASTIC"/>
    <property type="match status" value="1"/>
</dbReference>
<dbReference type="Gene3D" id="1.50.10.20">
    <property type="match status" value="1"/>
</dbReference>
<dbReference type="Pfam" id="PF13243">
    <property type="entry name" value="SQHop_cyclase_C"/>
    <property type="match status" value="1"/>
</dbReference>
<evidence type="ECO:0000313" key="3">
    <source>
        <dbReference type="EMBL" id="MFI0795141.1"/>
    </source>
</evidence>
<organism evidence="3 4">
    <name type="scientific">Micromonospora rubida</name>
    <dbReference type="NCBI Taxonomy" id="2697657"/>
    <lineage>
        <taxon>Bacteria</taxon>
        <taxon>Bacillati</taxon>
        <taxon>Actinomycetota</taxon>
        <taxon>Actinomycetes</taxon>
        <taxon>Micromonosporales</taxon>
        <taxon>Micromonosporaceae</taxon>
        <taxon>Micromonospora</taxon>
    </lineage>
</organism>
<feature type="region of interest" description="Disordered" evidence="1">
    <location>
        <begin position="558"/>
        <end position="577"/>
    </location>
</feature>
<protein>
    <submittedName>
        <fullName evidence="3">Prenyltransferase/squalene oxidase repeat-containing protein</fullName>
    </submittedName>
</protein>
<dbReference type="SUPFAM" id="SSF48239">
    <property type="entry name" value="Terpenoid cyclases/Protein prenyltransferases"/>
    <property type="match status" value="1"/>
</dbReference>
<proteinExistence type="predicted"/>
<gene>
    <name evidence="3" type="ORF">ACH4OY_21030</name>
</gene>
<dbReference type="InterPro" id="IPR032696">
    <property type="entry name" value="SQ_cyclase_C"/>
</dbReference>
<evidence type="ECO:0000259" key="2">
    <source>
        <dbReference type="Pfam" id="PF13243"/>
    </source>
</evidence>
<sequence length="577" mass="59671">MTAVRSWTGHDGGSGGTAHRPARATGDGTAHPSRRDPESAADARELVSAMTLTFSGQSSVSVYETARLVGLAPWLTHHVERIAYLLAAQRPDGTWGGPEGYALVPTLSATEALLTALRRGDAAWLREARPAERLTRAVDSGLHVLYTRLTGPAGPELPDLPATDLTVPALVGSLNAHLDVLRADPLPGLTAWRDARALPLPSGLDSARLDRVRALLTAGRPLPEKLLHALEVGGPAAHRAAAVAPVGPGTVGASPAATAAWLGVPVPGAGVSAAVSYLEDVARQQGGPVPCATPITVFERAWALSTMSRAGIALPVPPRLLAGLVATVGPTGTATAPGLPADADTTAVTLYALARLGRPVGPDSLWGYDTGEHFCTWQGEDGASVTTNAHVLDAFGWHLGHRAPGDARLAAVVRRLTGWLVERQHPDGRWSDRWHASPYYATSCAVLALAGYGRGAAVPGSVARAAGWVLAGQRADGSWGRWGGTVEETAYAVHALHAAGPAAPAGVGAALKRARGYLATMDGRDGEPALWHDKDLYRPAVIVRAAVVAAHHLVRAGAGDGTAERPANRTPPLISAA</sequence>